<dbReference type="KEGG" id="mrr:Moror_4325"/>
<organism evidence="1 2">
    <name type="scientific">Moniliophthora roreri (strain MCA 2997)</name>
    <name type="common">Cocoa frosty pod rot fungus</name>
    <name type="synonym">Crinipellis roreri</name>
    <dbReference type="NCBI Taxonomy" id="1381753"/>
    <lineage>
        <taxon>Eukaryota</taxon>
        <taxon>Fungi</taxon>
        <taxon>Dikarya</taxon>
        <taxon>Basidiomycota</taxon>
        <taxon>Agaricomycotina</taxon>
        <taxon>Agaricomycetes</taxon>
        <taxon>Agaricomycetidae</taxon>
        <taxon>Agaricales</taxon>
        <taxon>Marasmiineae</taxon>
        <taxon>Marasmiaceae</taxon>
        <taxon>Moniliophthora</taxon>
    </lineage>
</organism>
<comment type="caution">
    <text evidence="1">The sequence shown here is derived from an EMBL/GenBank/DDBJ whole genome shotgun (WGS) entry which is preliminary data.</text>
</comment>
<evidence type="ECO:0000313" key="1">
    <source>
        <dbReference type="EMBL" id="ESK92634.1"/>
    </source>
</evidence>
<dbReference type="AlphaFoldDB" id="V2YLT3"/>
<evidence type="ECO:0000313" key="2">
    <source>
        <dbReference type="Proteomes" id="UP000017559"/>
    </source>
</evidence>
<reference evidence="1 2" key="1">
    <citation type="journal article" date="2014" name="BMC Genomics">
        <title>Genome and secretome analysis of the hemibiotrophic fungal pathogen, Moniliophthora roreri, which causes frosty pod rot disease of cacao: mechanisms of the biotrophic and necrotrophic phases.</title>
        <authorList>
            <person name="Meinhardt L.W."/>
            <person name="Costa G.G.L."/>
            <person name="Thomazella D.P.T."/>
            <person name="Teixeira P.J.P.L."/>
            <person name="Carazzolle M.F."/>
            <person name="Schuster S.C."/>
            <person name="Carlson J.E."/>
            <person name="Guiltinan M.J."/>
            <person name="Mieczkowski P."/>
            <person name="Farmer A."/>
            <person name="Ramaraj T."/>
            <person name="Crozier J."/>
            <person name="Davis R.E."/>
            <person name="Shao J."/>
            <person name="Melnick R.L."/>
            <person name="Pereira G.A.G."/>
            <person name="Bailey B.A."/>
        </authorList>
    </citation>
    <scope>NUCLEOTIDE SEQUENCE [LARGE SCALE GENOMIC DNA]</scope>
    <source>
        <strain evidence="1 2">MCA 2997</strain>
    </source>
</reference>
<protein>
    <submittedName>
        <fullName evidence="1">Uncharacterized protein</fullName>
    </submittedName>
</protein>
<proteinExistence type="predicted"/>
<sequence length="111" mass="12845">MAWMCEVLGNHHFLRINHYLLSLLNLVQLERDPLTFASLIPFLSPTTPSDGYIVNSQRLILLLPLSTKITMRPKLCKKECIFVKGQKRAHISVYRPPTHPTTVHQARVFPW</sequence>
<dbReference type="HOGENOM" id="CLU_2159033_0_0_1"/>
<gene>
    <name evidence="1" type="ORF">Moror_4325</name>
</gene>
<dbReference type="EMBL" id="AWSO01000268">
    <property type="protein sequence ID" value="ESK92634.1"/>
    <property type="molecule type" value="Genomic_DNA"/>
</dbReference>
<dbReference type="Proteomes" id="UP000017559">
    <property type="component" value="Unassembled WGS sequence"/>
</dbReference>
<accession>V2YLT3</accession>
<keyword evidence="2" id="KW-1185">Reference proteome</keyword>
<name>V2YLT3_MONRO</name>